<dbReference type="GO" id="GO:0005789">
    <property type="term" value="C:endoplasmic reticulum membrane"/>
    <property type="evidence" value="ECO:0007669"/>
    <property type="project" value="TreeGrafter"/>
</dbReference>
<evidence type="ECO:0000313" key="10">
    <source>
        <dbReference type="Proteomes" id="UP000504636"/>
    </source>
</evidence>
<comment type="subcellular location">
    <subcellularLocation>
        <location evidence="1">Membrane</location>
    </subcellularLocation>
</comment>
<evidence type="ECO:0000313" key="9">
    <source>
        <dbReference type="EMBL" id="KAF2801547.1"/>
    </source>
</evidence>
<evidence type="ECO:0000256" key="4">
    <source>
        <dbReference type="ARBA" id="ARBA00022927"/>
    </source>
</evidence>
<dbReference type="GO" id="GO:0000139">
    <property type="term" value="C:Golgi membrane"/>
    <property type="evidence" value="ECO:0007669"/>
    <property type="project" value="TreeGrafter"/>
</dbReference>
<evidence type="ECO:0000256" key="8">
    <source>
        <dbReference type="SAM" id="Phobius"/>
    </source>
</evidence>
<protein>
    <submittedName>
        <fullName evidence="9 11">Yos1-like protein</fullName>
    </submittedName>
</protein>
<feature type="transmembrane region" description="Helical" evidence="8">
    <location>
        <begin position="64"/>
        <end position="83"/>
    </location>
</feature>
<gene>
    <name evidence="9 11" type="ORF">BDZ99DRAFT_456014</name>
</gene>
<dbReference type="GeneID" id="54459353"/>
<dbReference type="PANTHER" id="PTHR15858">
    <property type="entry name" value="IMMEDIATE EARLY RESPONSE 3-INTERACTING PROTEIN 1"/>
    <property type="match status" value="1"/>
</dbReference>
<evidence type="ECO:0000256" key="2">
    <source>
        <dbReference type="ARBA" id="ARBA00022448"/>
    </source>
</evidence>
<organism evidence="9">
    <name type="scientific">Mytilinidion resinicola</name>
    <dbReference type="NCBI Taxonomy" id="574789"/>
    <lineage>
        <taxon>Eukaryota</taxon>
        <taxon>Fungi</taxon>
        <taxon>Dikarya</taxon>
        <taxon>Ascomycota</taxon>
        <taxon>Pezizomycotina</taxon>
        <taxon>Dothideomycetes</taxon>
        <taxon>Pleosporomycetidae</taxon>
        <taxon>Mytilinidiales</taxon>
        <taxon>Mytilinidiaceae</taxon>
        <taxon>Mytilinidion</taxon>
    </lineage>
</organism>
<dbReference type="PANTHER" id="PTHR15858:SF0">
    <property type="entry name" value="IMMEDIATE EARLY RESPONSE 3-INTERACTING PROTEIN 1"/>
    <property type="match status" value="1"/>
</dbReference>
<reference evidence="11" key="3">
    <citation type="submission" date="2025-04" db="UniProtKB">
        <authorList>
            <consortium name="RefSeq"/>
        </authorList>
    </citation>
    <scope>IDENTIFICATION</scope>
    <source>
        <strain evidence="11">CBS 304.34</strain>
    </source>
</reference>
<dbReference type="Proteomes" id="UP000504636">
    <property type="component" value="Unplaced"/>
</dbReference>
<evidence type="ECO:0000256" key="6">
    <source>
        <dbReference type="ARBA" id="ARBA00023136"/>
    </source>
</evidence>
<keyword evidence="5 8" id="KW-1133">Transmembrane helix</keyword>
<dbReference type="Pfam" id="PF08571">
    <property type="entry name" value="Yos1"/>
    <property type="match status" value="1"/>
</dbReference>
<dbReference type="OrthoDB" id="15356at2759"/>
<proteinExistence type="inferred from homology"/>
<evidence type="ECO:0000256" key="1">
    <source>
        <dbReference type="ARBA" id="ARBA00004370"/>
    </source>
</evidence>
<dbReference type="GO" id="GO:0030134">
    <property type="term" value="C:COPII-coated ER to Golgi transport vesicle"/>
    <property type="evidence" value="ECO:0007669"/>
    <property type="project" value="TreeGrafter"/>
</dbReference>
<feature type="transmembrane region" description="Helical" evidence="8">
    <location>
        <begin position="6"/>
        <end position="24"/>
    </location>
</feature>
<evidence type="ECO:0000313" key="11">
    <source>
        <dbReference type="RefSeq" id="XP_033568511.1"/>
    </source>
</evidence>
<keyword evidence="2" id="KW-0813">Transport</keyword>
<reference evidence="11" key="2">
    <citation type="submission" date="2020-04" db="EMBL/GenBank/DDBJ databases">
        <authorList>
            <consortium name="NCBI Genome Project"/>
        </authorList>
    </citation>
    <scope>NUCLEOTIDE SEQUENCE</scope>
    <source>
        <strain evidence="11">CBS 304.34</strain>
    </source>
</reference>
<keyword evidence="4" id="KW-0653">Protein transport</keyword>
<evidence type="ECO:0000256" key="3">
    <source>
        <dbReference type="ARBA" id="ARBA00022692"/>
    </source>
</evidence>
<name>A0A6A6Y153_9PEZI</name>
<dbReference type="RefSeq" id="XP_033568511.1">
    <property type="nucleotide sequence ID" value="XM_033718460.1"/>
</dbReference>
<dbReference type="AlphaFoldDB" id="A0A6A6Y153"/>
<dbReference type="EMBL" id="MU003729">
    <property type="protein sequence ID" value="KAF2801547.1"/>
    <property type="molecule type" value="Genomic_DNA"/>
</dbReference>
<sequence>MAFFFGLGGLFYVSVLLVNAIAILSEDRFLARIGWTSGSDPGFGGMQENSVKAKMVNLVSSVRTLMRIPLIVINTLIIFYELILG</sequence>
<comment type="similarity">
    <text evidence="7">Belongs to the YOS1 family.</text>
</comment>
<reference evidence="9 11" key="1">
    <citation type="journal article" date="2020" name="Stud. Mycol.">
        <title>101 Dothideomycetes genomes: a test case for predicting lifestyles and emergence of pathogens.</title>
        <authorList>
            <person name="Haridas S."/>
            <person name="Albert R."/>
            <person name="Binder M."/>
            <person name="Bloem J."/>
            <person name="Labutti K."/>
            <person name="Salamov A."/>
            <person name="Andreopoulos B."/>
            <person name="Baker S."/>
            <person name="Barry K."/>
            <person name="Bills G."/>
            <person name="Bluhm B."/>
            <person name="Cannon C."/>
            <person name="Castanera R."/>
            <person name="Culley D."/>
            <person name="Daum C."/>
            <person name="Ezra D."/>
            <person name="Gonzalez J."/>
            <person name="Henrissat B."/>
            <person name="Kuo A."/>
            <person name="Liang C."/>
            <person name="Lipzen A."/>
            <person name="Lutzoni F."/>
            <person name="Magnuson J."/>
            <person name="Mondo S."/>
            <person name="Nolan M."/>
            <person name="Ohm R."/>
            <person name="Pangilinan J."/>
            <person name="Park H.-J."/>
            <person name="Ramirez L."/>
            <person name="Alfaro M."/>
            <person name="Sun H."/>
            <person name="Tritt A."/>
            <person name="Yoshinaga Y."/>
            <person name="Zwiers L.-H."/>
            <person name="Turgeon B."/>
            <person name="Goodwin S."/>
            <person name="Spatafora J."/>
            <person name="Crous P."/>
            <person name="Grigoriev I."/>
        </authorList>
    </citation>
    <scope>NUCLEOTIDE SEQUENCE</scope>
    <source>
        <strain evidence="9 11">CBS 304.34</strain>
    </source>
</reference>
<evidence type="ECO:0000256" key="5">
    <source>
        <dbReference type="ARBA" id="ARBA00022989"/>
    </source>
</evidence>
<dbReference type="GO" id="GO:0006888">
    <property type="term" value="P:endoplasmic reticulum to Golgi vesicle-mediated transport"/>
    <property type="evidence" value="ECO:0007669"/>
    <property type="project" value="TreeGrafter"/>
</dbReference>
<evidence type="ECO:0000256" key="7">
    <source>
        <dbReference type="ARBA" id="ARBA00024203"/>
    </source>
</evidence>
<keyword evidence="10" id="KW-1185">Reference proteome</keyword>
<dbReference type="InterPro" id="IPR013880">
    <property type="entry name" value="Yos1"/>
</dbReference>
<keyword evidence="6 8" id="KW-0472">Membrane</keyword>
<dbReference type="GO" id="GO:0015031">
    <property type="term" value="P:protein transport"/>
    <property type="evidence" value="ECO:0007669"/>
    <property type="project" value="UniProtKB-KW"/>
</dbReference>
<accession>A0A6A6Y153</accession>
<keyword evidence="3 8" id="KW-0812">Transmembrane</keyword>